<dbReference type="InterPro" id="IPR015422">
    <property type="entry name" value="PyrdxlP-dep_Trfase_small"/>
</dbReference>
<name>A0A6S6S1S8_9BACT</name>
<dbReference type="AlphaFoldDB" id="A0A6S6S1S8"/>
<dbReference type="Gene3D" id="3.90.1150.10">
    <property type="entry name" value="Aspartate Aminotransferase, domain 1"/>
    <property type="match status" value="1"/>
</dbReference>
<dbReference type="EMBL" id="CACVAR010000116">
    <property type="protein sequence ID" value="CAA6803470.1"/>
    <property type="molecule type" value="Genomic_DNA"/>
</dbReference>
<proteinExistence type="predicted"/>
<accession>A0A6S6S1S8</accession>
<feature type="non-terminal residue" evidence="1">
    <location>
        <position position="1"/>
    </location>
</feature>
<reference evidence="1" key="1">
    <citation type="submission" date="2020-01" db="EMBL/GenBank/DDBJ databases">
        <authorList>
            <person name="Meier V. D."/>
            <person name="Meier V D."/>
        </authorList>
    </citation>
    <scope>NUCLEOTIDE SEQUENCE</scope>
    <source>
        <strain evidence="1">HLG_WM_MAG_03</strain>
    </source>
</reference>
<gene>
    <name evidence="1" type="ORF">HELGO_WM86655</name>
</gene>
<organism evidence="1">
    <name type="scientific">uncultured Sulfurovum sp</name>
    <dbReference type="NCBI Taxonomy" id="269237"/>
    <lineage>
        <taxon>Bacteria</taxon>
        <taxon>Pseudomonadati</taxon>
        <taxon>Campylobacterota</taxon>
        <taxon>Epsilonproteobacteria</taxon>
        <taxon>Campylobacterales</taxon>
        <taxon>Sulfurovaceae</taxon>
        <taxon>Sulfurovum</taxon>
        <taxon>environmental samples</taxon>
    </lineage>
</organism>
<evidence type="ECO:0000313" key="1">
    <source>
        <dbReference type="EMBL" id="CAA6803470.1"/>
    </source>
</evidence>
<sequence length="52" mass="5908">ELLEQLKEKGFYAGINLANIDAQFKNEILVTVTEKRTKEQMDALVRSIGEVL</sequence>
<protein>
    <submittedName>
        <fullName evidence="1">Uncharacterized protein</fullName>
    </submittedName>
</protein>